<dbReference type="AlphaFoldDB" id="A0A0R2M033"/>
<evidence type="ECO:0000313" key="2">
    <source>
        <dbReference type="EMBL" id="KRO03866.1"/>
    </source>
</evidence>
<sequence length="321" mass="36018">MNENVQEKIDKVACKFSGNPLISEDFLLSNDSMSYNVDVSENQGGIRLLNHKVLRGLLLFGAVVGMGLTSATLSAQASSKYVSLSNDWYVRTKKSMYLDIYQKHGKKYKPLLIKKGTLLVAIPSYKWHQDKVTAAFRFGAIHYSKLKNLRFPGDEDIPLTKANFKPVTLKAPIRSTILRPGIGFEKDKDSNFSTPAFYLTLDNYIQYYSKAAMDKYAPGGDIIVNTGNEDDAYKPTASAKMTKTTVKGTTTTVQYRTPIKGIPGKKIGAHKYQIKIKSLRTEGHYNDTDPNDFDRWSGYWNNYTVNGKPYFSGFMDGDGDE</sequence>
<proteinExistence type="predicted"/>
<accession>A0A0R2M033</accession>
<reference evidence="2 3" key="1">
    <citation type="journal article" date="2015" name="Genome Announc.">
        <title>Expanding the biotechnology potential of lactobacilli through comparative genomics of 213 strains and associated genera.</title>
        <authorList>
            <person name="Sun Z."/>
            <person name="Harris H.M."/>
            <person name="McCann A."/>
            <person name="Guo C."/>
            <person name="Argimon S."/>
            <person name="Zhang W."/>
            <person name="Yang X."/>
            <person name="Jeffery I.B."/>
            <person name="Cooney J.C."/>
            <person name="Kagawa T.F."/>
            <person name="Liu W."/>
            <person name="Song Y."/>
            <person name="Salvetti E."/>
            <person name="Wrobel A."/>
            <person name="Rasinkangas P."/>
            <person name="Parkhill J."/>
            <person name="Rea M.C."/>
            <person name="O'Sullivan O."/>
            <person name="Ritari J."/>
            <person name="Douillard F.P."/>
            <person name="Paul Ross R."/>
            <person name="Yang R."/>
            <person name="Briner A.E."/>
            <person name="Felis G.E."/>
            <person name="de Vos W.M."/>
            <person name="Barrangou R."/>
            <person name="Klaenhammer T.R."/>
            <person name="Caufield P.W."/>
            <person name="Cui Y."/>
            <person name="Zhang H."/>
            <person name="O'Toole P.W."/>
        </authorList>
    </citation>
    <scope>NUCLEOTIDE SEQUENCE [LARGE SCALE GENOMIC DNA]</scope>
    <source>
        <strain evidence="2 3">DSM 22467</strain>
    </source>
</reference>
<keyword evidence="1" id="KW-0812">Transmembrane</keyword>
<keyword evidence="1" id="KW-1133">Transmembrane helix</keyword>
<dbReference type="PATRIC" id="fig|616990.3.peg.2047"/>
<comment type="caution">
    <text evidence="2">The sequence shown here is derived from an EMBL/GenBank/DDBJ whole genome shotgun (WGS) entry which is preliminary data.</text>
</comment>
<evidence type="ECO:0000256" key="1">
    <source>
        <dbReference type="SAM" id="Phobius"/>
    </source>
</evidence>
<name>A0A0R2M033_9LACO</name>
<dbReference type="RefSeq" id="WP_237756672.1">
    <property type="nucleotide sequence ID" value="NZ_JQCA01000051.1"/>
</dbReference>
<organism evidence="2 3">
    <name type="scientific">Levilactobacillus paucivorans</name>
    <dbReference type="NCBI Taxonomy" id="616990"/>
    <lineage>
        <taxon>Bacteria</taxon>
        <taxon>Bacillati</taxon>
        <taxon>Bacillota</taxon>
        <taxon>Bacilli</taxon>
        <taxon>Lactobacillales</taxon>
        <taxon>Lactobacillaceae</taxon>
        <taxon>Levilactobacillus</taxon>
    </lineage>
</organism>
<keyword evidence="3" id="KW-1185">Reference proteome</keyword>
<keyword evidence="1" id="KW-0472">Membrane</keyword>
<protein>
    <submittedName>
        <fullName evidence="2">Uncharacterized protein</fullName>
    </submittedName>
</protein>
<dbReference type="EMBL" id="JQCA01000051">
    <property type="protein sequence ID" value="KRO03866.1"/>
    <property type="molecule type" value="Genomic_DNA"/>
</dbReference>
<evidence type="ECO:0000313" key="3">
    <source>
        <dbReference type="Proteomes" id="UP000051906"/>
    </source>
</evidence>
<gene>
    <name evidence="2" type="ORF">IV54_GL001933</name>
</gene>
<dbReference type="Proteomes" id="UP000051906">
    <property type="component" value="Unassembled WGS sequence"/>
</dbReference>
<feature type="transmembrane region" description="Helical" evidence="1">
    <location>
        <begin position="57"/>
        <end position="75"/>
    </location>
</feature>